<reference evidence="5" key="1">
    <citation type="journal article" date="2002" name="Science">
        <title>The draft genome of Ciona intestinalis: insights into chordate and vertebrate origins.</title>
        <authorList>
            <person name="Dehal P."/>
            <person name="Satou Y."/>
            <person name="Campbell R.K."/>
            <person name="Chapman J."/>
            <person name="Degnan B."/>
            <person name="De Tomaso A."/>
            <person name="Davidson B."/>
            <person name="Di Gregorio A."/>
            <person name="Gelpke M."/>
            <person name="Goodstein D.M."/>
            <person name="Harafuji N."/>
            <person name="Hastings K.E."/>
            <person name="Ho I."/>
            <person name="Hotta K."/>
            <person name="Huang W."/>
            <person name="Kawashima T."/>
            <person name="Lemaire P."/>
            <person name="Martinez D."/>
            <person name="Meinertzhagen I.A."/>
            <person name="Necula S."/>
            <person name="Nonaka M."/>
            <person name="Putnam N."/>
            <person name="Rash S."/>
            <person name="Saiga H."/>
            <person name="Satake M."/>
            <person name="Terry A."/>
            <person name="Yamada L."/>
            <person name="Wang H.G."/>
            <person name="Awazu S."/>
            <person name="Azumi K."/>
            <person name="Boore J."/>
            <person name="Branno M."/>
            <person name="Chin-Bow S."/>
            <person name="DeSantis R."/>
            <person name="Doyle S."/>
            <person name="Francino P."/>
            <person name="Keys D.N."/>
            <person name="Haga S."/>
            <person name="Hayashi H."/>
            <person name="Hino K."/>
            <person name="Imai K.S."/>
            <person name="Inaba K."/>
            <person name="Kano S."/>
            <person name="Kobayashi K."/>
            <person name="Kobayashi M."/>
            <person name="Lee B.I."/>
            <person name="Makabe K.W."/>
            <person name="Manohar C."/>
            <person name="Matassi G."/>
            <person name="Medina M."/>
            <person name="Mochizuki Y."/>
            <person name="Mount S."/>
            <person name="Morishita T."/>
            <person name="Miura S."/>
            <person name="Nakayama A."/>
            <person name="Nishizaka S."/>
            <person name="Nomoto H."/>
            <person name="Ohta F."/>
            <person name="Oishi K."/>
            <person name="Rigoutsos I."/>
            <person name="Sano M."/>
            <person name="Sasaki A."/>
            <person name="Sasakura Y."/>
            <person name="Shoguchi E."/>
            <person name="Shin-i T."/>
            <person name="Spagnuolo A."/>
            <person name="Stainier D."/>
            <person name="Suzuki M.M."/>
            <person name="Tassy O."/>
            <person name="Takatori N."/>
            <person name="Tokuoka M."/>
            <person name="Yagi K."/>
            <person name="Yoshizaki F."/>
            <person name="Wada S."/>
            <person name="Zhang C."/>
            <person name="Hyatt P.D."/>
            <person name="Larimer F."/>
            <person name="Detter C."/>
            <person name="Doggett N."/>
            <person name="Glavina T."/>
            <person name="Hawkins T."/>
            <person name="Richardson P."/>
            <person name="Lucas S."/>
            <person name="Kohara Y."/>
            <person name="Levine M."/>
            <person name="Satoh N."/>
            <person name="Rokhsar D.S."/>
        </authorList>
    </citation>
    <scope>NUCLEOTIDE SEQUENCE [LARGE SCALE GENOMIC DNA]</scope>
</reference>
<dbReference type="PANTHER" id="PTHR43827:SF8">
    <property type="entry name" value="ALDO_KETO REDUCTASE FAMILY PROTEIN"/>
    <property type="match status" value="1"/>
</dbReference>
<feature type="compositionally biased region" description="Polar residues" evidence="1">
    <location>
        <begin position="103"/>
        <end position="114"/>
    </location>
</feature>
<reference evidence="4" key="3">
    <citation type="submission" date="2025-08" db="UniProtKB">
        <authorList>
            <consortium name="Ensembl"/>
        </authorList>
    </citation>
    <scope>IDENTIFICATION</scope>
</reference>
<sequence length="438" mass="48722">MFLTKLLLLAVYLTYVICEEDPIINDAKAGQPAENEADIDNGDSQSKNIDTTVYEEDPIINDNKIPEPDDIVGNGGESVTVETSPDPVDQNDDQTKDEPMTMSDDQNPENGNNKEINEDDTSSSPSVDSNTYIIPNVTLKSGYKMPLLGLGAYRLGKATYRITKEALEIGYRLIDTAKNYEATRRESSEVAIGKAIAASGVPRSEIFITTKIMPDYFRMKEMRKAVKESLKNLQTDYLDLLLVHYPDCAGDPYCRATGTLLEGWNNMGVLVDEGLVRDIGVSNAFIEEIEKLWMEGEKQVSVLQNWFDPYYQDLSTRGIAAKNGMVFTGYSTLGAGWIDDGMKKNPVLADSTIKQIADRRNCAPSDVILKWAVTRGVAVIPGTTSSKHLHMNYNSLKVELTEEDLMLMDGLNNKLKPLIDYGSQQEVQEEVSWELVIL</sequence>
<dbReference type="RefSeq" id="XP_002121035.1">
    <property type="nucleotide sequence ID" value="XM_002120999.4"/>
</dbReference>
<accession>A0A1W2W7N3</accession>
<dbReference type="OrthoDB" id="416253at2759"/>
<feature type="compositionally biased region" description="Polar residues" evidence="1">
    <location>
        <begin position="42"/>
        <end position="51"/>
    </location>
</feature>
<dbReference type="KEGG" id="cin:100179164"/>
<evidence type="ECO:0000256" key="2">
    <source>
        <dbReference type="SAM" id="SignalP"/>
    </source>
</evidence>
<keyword evidence="2" id="KW-0732">Signal</keyword>
<gene>
    <name evidence="4" type="primary">LOC100179164</name>
</gene>
<dbReference type="Pfam" id="PF00248">
    <property type="entry name" value="Aldo_ket_red"/>
    <property type="match status" value="1"/>
</dbReference>
<evidence type="ECO:0000313" key="4">
    <source>
        <dbReference type="Ensembl" id="ENSCINP00000007444.3"/>
    </source>
</evidence>
<reference evidence="4" key="4">
    <citation type="submission" date="2025-09" db="UniProtKB">
        <authorList>
            <consortium name="Ensembl"/>
        </authorList>
    </citation>
    <scope>IDENTIFICATION</scope>
</reference>
<dbReference type="InterPro" id="IPR023210">
    <property type="entry name" value="NADP_OxRdtase_dom"/>
</dbReference>
<name>F6U9C5_CIOIN</name>
<feature type="signal peptide" evidence="2">
    <location>
        <begin position="1"/>
        <end position="18"/>
    </location>
</feature>
<dbReference type="PANTHER" id="PTHR43827">
    <property type="entry name" value="2,5-DIKETO-D-GLUCONIC ACID REDUCTASE"/>
    <property type="match status" value="1"/>
</dbReference>
<dbReference type="Ensembl" id="ENSCINT00000007444.3">
    <property type="protein sequence ID" value="ENSCINP00000007444.3"/>
    <property type="gene ID" value="ENSCING00000003614.3"/>
</dbReference>
<feature type="chain" id="PRO_5014090204" evidence="2">
    <location>
        <begin position="19"/>
        <end position="438"/>
    </location>
</feature>
<dbReference type="FunFam" id="3.20.20.100:FF:000064">
    <property type="entry name" value="Aldo-keto reductase 1a"/>
    <property type="match status" value="1"/>
</dbReference>
<evidence type="ECO:0000259" key="3">
    <source>
        <dbReference type="Pfam" id="PF00248"/>
    </source>
</evidence>
<dbReference type="GO" id="GO:0004032">
    <property type="term" value="F:aldose reductase (NADPH) activity"/>
    <property type="evidence" value="ECO:0000318"/>
    <property type="project" value="GO_Central"/>
</dbReference>
<dbReference type="GeneID" id="100179164"/>
<dbReference type="InterPro" id="IPR036812">
    <property type="entry name" value="NAD(P)_OxRdtase_dom_sf"/>
</dbReference>
<dbReference type="Proteomes" id="UP000008144">
    <property type="component" value="Chromosome 4"/>
</dbReference>
<organism evidence="4 5">
    <name type="scientific">Ciona intestinalis</name>
    <name type="common">Transparent sea squirt</name>
    <name type="synonym">Ascidia intestinalis</name>
    <dbReference type="NCBI Taxonomy" id="7719"/>
    <lineage>
        <taxon>Eukaryota</taxon>
        <taxon>Metazoa</taxon>
        <taxon>Chordata</taxon>
        <taxon>Tunicata</taxon>
        <taxon>Ascidiacea</taxon>
        <taxon>Phlebobranchia</taxon>
        <taxon>Cionidae</taxon>
        <taxon>Ciona</taxon>
    </lineage>
</organism>
<dbReference type="STRING" id="7719.ENSCINP00000007444"/>
<dbReference type="GeneTree" id="ENSGT00940000167992"/>
<dbReference type="HOGENOM" id="CLU_023205_0_1_1"/>
<protein>
    <submittedName>
        <fullName evidence="4">2,5-diketo-D-gluconic acid reductase B-like</fullName>
    </submittedName>
</protein>
<proteinExistence type="predicted"/>
<evidence type="ECO:0000313" key="5">
    <source>
        <dbReference type="Proteomes" id="UP000008144"/>
    </source>
</evidence>
<accession>F6U9C5</accession>
<dbReference type="AlphaFoldDB" id="F6U9C5"/>
<feature type="domain" description="NADP-dependent oxidoreductase" evidence="3">
    <location>
        <begin position="148"/>
        <end position="412"/>
    </location>
</feature>
<dbReference type="OMA" id="DDGMKKN"/>
<dbReference type="CDD" id="cd19071">
    <property type="entry name" value="AKR_AKR1-5-like"/>
    <property type="match status" value="1"/>
</dbReference>
<dbReference type="EMBL" id="EAAA01001977">
    <property type="status" value="NOT_ANNOTATED_CDS"/>
    <property type="molecule type" value="Genomic_DNA"/>
</dbReference>
<dbReference type="GO" id="GO:0005829">
    <property type="term" value="C:cytosol"/>
    <property type="evidence" value="ECO:0000318"/>
    <property type="project" value="GO_Central"/>
</dbReference>
<keyword evidence="5" id="KW-1185">Reference proteome</keyword>
<reference evidence="4" key="2">
    <citation type="journal article" date="2008" name="Genome Biol.">
        <title>Improved genome assembly and evidence-based global gene model set for the chordate Ciona intestinalis: new insight into intron and operon populations.</title>
        <authorList>
            <person name="Satou Y."/>
            <person name="Mineta K."/>
            <person name="Ogasawara M."/>
            <person name="Sasakura Y."/>
            <person name="Shoguchi E."/>
            <person name="Ueno K."/>
            <person name="Yamada L."/>
            <person name="Matsumoto J."/>
            <person name="Wasserscheid J."/>
            <person name="Dewar K."/>
            <person name="Wiley G.B."/>
            <person name="Macmil S.L."/>
            <person name="Roe B.A."/>
            <person name="Zeller R.W."/>
            <person name="Hastings K.E."/>
            <person name="Lemaire P."/>
            <person name="Lindquist E."/>
            <person name="Endo T."/>
            <person name="Hotta K."/>
            <person name="Inaba K."/>
        </authorList>
    </citation>
    <scope>NUCLEOTIDE SEQUENCE [LARGE SCALE GENOMIC DNA]</scope>
    <source>
        <strain evidence="4">wild type</strain>
    </source>
</reference>
<dbReference type="PRINTS" id="PR00069">
    <property type="entry name" value="ALDKETRDTASE"/>
</dbReference>
<dbReference type="InterPro" id="IPR020471">
    <property type="entry name" value="AKR"/>
</dbReference>
<dbReference type="InParanoid" id="F6U9C5"/>
<dbReference type="SUPFAM" id="SSF51430">
    <property type="entry name" value="NAD(P)-linked oxidoreductase"/>
    <property type="match status" value="1"/>
</dbReference>
<feature type="region of interest" description="Disordered" evidence="1">
    <location>
        <begin position="29"/>
        <end position="130"/>
    </location>
</feature>
<dbReference type="Gene3D" id="3.20.20.100">
    <property type="entry name" value="NADP-dependent oxidoreductase domain"/>
    <property type="match status" value="1"/>
</dbReference>
<evidence type="ECO:0000256" key="1">
    <source>
        <dbReference type="SAM" id="MobiDB-lite"/>
    </source>
</evidence>